<dbReference type="GO" id="GO:0003690">
    <property type="term" value="F:double-stranded DNA binding"/>
    <property type="evidence" value="ECO:0007669"/>
    <property type="project" value="TreeGrafter"/>
</dbReference>
<reference evidence="7 8" key="1">
    <citation type="submission" date="2014-06" db="EMBL/GenBank/DDBJ databases">
        <title>Evolutionary Origins and Diversification of the Mycorrhizal Mutualists.</title>
        <authorList>
            <consortium name="DOE Joint Genome Institute"/>
            <consortium name="Mycorrhizal Genomics Consortium"/>
            <person name="Kohler A."/>
            <person name="Kuo A."/>
            <person name="Nagy L.G."/>
            <person name="Floudas D."/>
            <person name="Copeland A."/>
            <person name="Barry K.W."/>
            <person name="Cichocki N."/>
            <person name="Veneault-Fourrey C."/>
            <person name="LaButti K."/>
            <person name="Lindquist E.A."/>
            <person name="Lipzen A."/>
            <person name="Lundell T."/>
            <person name="Morin E."/>
            <person name="Murat C."/>
            <person name="Riley R."/>
            <person name="Ohm R."/>
            <person name="Sun H."/>
            <person name="Tunlid A."/>
            <person name="Henrissat B."/>
            <person name="Grigoriev I.V."/>
            <person name="Hibbett D.S."/>
            <person name="Martin F."/>
        </authorList>
    </citation>
    <scope>NUCLEOTIDE SEQUENCE [LARGE SCALE GENOMIC DNA]</scope>
    <source>
        <strain evidence="7 8">FD-325 SS-3</strain>
    </source>
</reference>
<dbReference type="GO" id="GO:0120230">
    <property type="term" value="F:recombinase activator activity"/>
    <property type="evidence" value="ECO:0007669"/>
    <property type="project" value="TreeGrafter"/>
</dbReference>
<keyword evidence="5" id="KW-0469">Meiosis</keyword>
<dbReference type="HOGENOM" id="CLU_063266_3_1_1"/>
<dbReference type="InterPro" id="IPR010776">
    <property type="entry name" value="Hop2_WH_dom"/>
</dbReference>
<evidence type="ECO:0000259" key="6">
    <source>
        <dbReference type="Pfam" id="PF07106"/>
    </source>
</evidence>
<organism evidence="7 8">
    <name type="scientific">Plicaturopsis crispa FD-325 SS-3</name>
    <dbReference type="NCBI Taxonomy" id="944288"/>
    <lineage>
        <taxon>Eukaryota</taxon>
        <taxon>Fungi</taxon>
        <taxon>Dikarya</taxon>
        <taxon>Basidiomycota</taxon>
        <taxon>Agaricomycotina</taxon>
        <taxon>Agaricomycetes</taxon>
        <taxon>Agaricomycetidae</taxon>
        <taxon>Amylocorticiales</taxon>
        <taxon>Amylocorticiaceae</taxon>
        <taxon>Plicatura</taxon>
        <taxon>Plicaturopsis crispa</taxon>
    </lineage>
</organism>
<evidence type="ECO:0000256" key="3">
    <source>
        <dbReference type="ARBA" id="ARBA00023172"/>
    </source>
</evidence>
<dbReference type="OrthoDB" id="272266at2759"/>
<dbReference type="Proteomes" id="UP000053263">
    <property type="component" value="Unassembled WGS sequence"/>
</dbReference>
<dbReference type="InterPro" id="IPR036388">
    <property type="entry name" value="WH-like_DNA-bd_sf"/>
</dbReference>
<dbReference type="Gene3D" id="1.10.10.10">
    <property type="entry name" value="Winged helix-like DNA-binding domain superfamily/Winged helix DNA-binding domain"/>
    <property type="match status" value="1"/>
</dbReference>
<dbReference type="PANTHER" id="PTHR15938">
    <property type="entry name" value="TBP-1 INTERACTING PROTEIN"/>
    <property type="match status" value="1"/>
</dbReference>
<name>A0A0C9T3R6_PLICR</name>
<dbReference type="GO" id="GO:0000794">
    <property type="term" value="C:condensed nuclear chromosome"/>
    <property type="evidence" value="ECO:0007669"/>
    <property type="project" value="TreeGrafter"/>
</dbReference>
<sequence length="236" mass="26228">MTTKAKAPDVKILKGQEAEDLVLDYVKRMNRPFGAVDVCANLKGAVPKTQTQKILLALTEKEELVMKTYGKTTFFVANQAKIASVPAEQLTALETELKVIEDANKLAAAGLRTVSNELAKIKGTPTDTELDAQIKEVACTTEERVKRLAPLRAGTTLISAEAVAQIDSDWVRWRAEWVRRKKIFIQFWQLVTDTLPPQDATMLAEDLGIEYDTAEHTALERSSLCAVQSNSLKRKR</sequence>
<dbReference type="Pfam" id="PF07106">
    <property type="entry name" value="WHD_TBPIP"/>
    <property type="match status" value="1"/>
</dbReference>
<proteinExistence type="inferred from homology"/>
<evidence type="ECO:0000313" key="8">
    <source>
        <dbReference type="Proteomes" id="UP000053263"/>
    </source>
</evidence>
<dbReference type="GO" id="GO:0120231">
    <property type="term" value="C:DNA recombinase auxiliary factor complex"/>
    <property type="evidence" value="ECO:0007669"/>
    <property type="project" value="TreeGrafter"/>
</dbReference>
<keyword evidence="8" id="KW-1185">Reference proteome</keyword>
<evidence type="ECO:0000256" key="5">
    <source>
        <dbReference type="ARBA" id="ARBA00023254"/>
    </source>
</evidence>
<comment type="similarity">
    <text evidence="2">Belongs to the HOP2 family.</text>
</comment>
<evidence type="ECO:0000256" key="2">
    <source>
        <dbReference type="ARBA" id="ARBA00007922"/>
    </source>
</evidence>
<comment type="subcellular location">
    <subcellularLocation>
        <location evidence="1">Nucleus</location>
    </subcellularLocation>
</comment>
<dbReference type="GO" id="GO:0007129">
    <property type="term" value="P:homologous chromosome pairing at meiosis"/>
    <property type="evidence" value="ECO:0007669"/>
    <property type="project" value="TreeGrafter"/>
</dbReference>
<dbReference type="GO" id="GO:0010774">
    <property type="term" value="P:meiotic strand invasion involved in reciprocal meiotic recombination"/>
    <property type="evidence" value="ECO:0007669"/>
    <property type="project" value="TreeGrafter"/>
</dbReference>
<keyword evidence="4" id="KW-0539">Nucleus</keyword>
<keyword evidence="3" id="KW-0233">DNA recombination</keyword>
<evidence type="ECO:0000256" key="4">
    <source>
        <dbReference type="ARBA" id="ARBA00023242"/>
    </source>
</evidence>
<accession>A0A0C9T3R6</accession>
<feature type="domain" description="Homologous-pairing protein 2 winged helix" evidence="6">
    <location>
        <begin position="17"/>
        <end position="78"/>
    </location>
</feature>
<evidence type="ECO:0000256" key="1">
    <source>
        <dbReference type="ARBA" id="ARBA00004123"/>
    </source>
</evidence>
<evidence type="ECO:0000313" key="7">
    <source>
        <dbReference type="EMBL" id="KII83974.1"/>
    </source>
</evidence>
<dbReference type="PANTHER" id="PTHR15938:SF0">
    <property type="entry name" value="HOMOLOGOUS-PAIRING PROTEIN 2 HOMOLOG"/>
    <property type="match status" value="1"/>
</dbReference>
<dbReference type="EMBL" id="KN832573">
    <property type="protein sequence ID" value="KII83974.1"/>
    <property type="molecule type" value="Genomic_DNA"/>
</dbReference>
<dbReference type="GO" id="GO:0000709">
    <property type="term" value="P:meiotic joint molecule formation"/>
    <property type="evidence" value="ECO:0007669"/>
    <property type="project" value="TreeGrafter"/>
</dbReference>
<dbReference type="AlphaFoldDB" id="A0A0C9T3R6"/>
<protein>
    <recommendedName>
        <fullName evidence="6">Homologous-pairing protein 2 winged helix domain-containing protein</fullName>
    </recommendedName>
</protein>
<gene>
    <name evidence="7" type="ORF">PLICRDRAFT_433744</name>
</gene>